<name>A0A0F9VAF8_9ZZZZ</name>
<keyword evidence="1" id="KW-0378">Hydrolase</keyword>
<organism evidence="4">
    <name type="scientific">marine sediment metagenome</name>
    <dbReference type="NCBI Taxonomy" id="412755"/>
    <lineage>
        <taxon>unclassified sequences</taxon>
        <taxon>metagenomes</taxon>
        <taxon>ecological metagenomes</taxon>
    </lineage>
</organism>
<dbReference type="GO" id="GO:0005524">
    <property type="term" value="F:ATP binding"/>
    <property type="evidence" value="ECO:0007669"/>
    <property type="project" value="InterPro"/>
</dbReference>
<feature type="domain" description="Helicase C-terminal" evidence="3">
    <location>
        <begin position="892"/>
        <end position="1054"/>
    </location>
</feature>
<dbReference type="SUPFAM" id="SSF52540">
    <property type="entry name" value="P-loop containing nucleoside triphosphate hydrolases"/>
    <property type="match status" value="2"/>
</dbReference>
<dbReference type="PANTHER" id="PTHR10799">
    <property type="entry name" value="SNF2/RAD54 HELICASE FAMILY"/>
    <property type="match status" value="1"/>
</dbReference>
<dbReference type="EMBL" id="LAZR01000613">
    <property type="protein sequence ID" value="KKN62783.1"/>
    <property type="molecule type" value="Genomic_DNA"/>
</dbReference>
<dbReference type="SMART" id="SM00487">
    <property type="entry name" value="DEXDc"/>
    <property type="match status" value="1"/>
</dbReference>
<dbReference type="InterPro" id="IPR001650">
    <property type="entry name" value="Helicase_C-like"/>
</dbReference>
<dbReference type="Pfam" id="PF00176">
    <property type="entry name" value="SNF2-rel_dom"/>
    <property type="match status" value="1"/>
</dbReference>
<dbReference type="InterPro" id="IPR038718">
    <property type="entry name" value="SNF2-like_sf"/>
</dbReference>
<reference evidence="4" key="1">
    <citation type="journal article" date="2015" name="Nature">
        <title>Complex archaea that bridge the gap between prokaryotes and eukaryotes.</title>
        <authorList>
            <person name="Spang A."/>
            <person name="Saw J.H."/>
            <person name="Jorgensen S.L."/>
            <person name="Zaremba-Niedzwiedzka K."/>
            <person name="Martijn J."/>
            <person name="Lind A.E."/>
            <person name="van Eijk R."/>
            <person name="Schleper C."/>
            <person name="Guy L."/>
            <person name="Ettema T.J."/>
        </authorList>
    </citation>
    <scope>NUCLEOTIDE SEQUENCE</scope>
</reference>
<evidence type="ECO:0000259" key="3">
    <source>
        <dbReference type="PROSITE" id="PS51194"/>
    </source>
</evidence>
<proteinExistence type="predicted"/>
<accession>A0A0F9VAF8</accession>
<dbReference type="CDD" id="cd18012">
    <property type="entry name" value="DEXQc_arch_SWI2_SNF2"/>
    <property type="match status" value="1"/>
</dbReference>
<sequence length="1066" mass="123996">MRFNNKVHLTYIPSDYWNESIGGFELLSKGRRLPKTSSFFLLWIPSGRTENEDELSEQIKQIFPTIPSKKLLTCKINLAIPLKIENEKNKIFYDKYFEVANHLGKIMPISPAIKLLYQLDMAKSTIRGIKDYSNSIKTWAFLTKLVFELLNKGQFIPILDNTDENKYTGQWRILLKSKNEKNRFDTILRNSTWPAFCLPLNFFSEKGKIKTNGLWHPRYVFSIFMDNIGDTLIRSILIKNKFQTFNEYYSTEINNEANNETRLGWDYKFLKALTSVNPLFTVEEFYETILPTQIRNWAQSARGFTLKHGFMLNLELEYPEKPEDDWPLKFSILSHDGSKIFPINDLLRKDNEKENKILKFFQNDRQYLETILRALGAASKIFPPIKRVFSSQIRNSIKLTSSEVIDFLKYPKDLLIQSGFSIVLPDVFTMHGKQRLYIRLKIHSNKNKEKNQGVSSVLPSLFDLKSMVVSKWEVKIGDQMLTENEFNDLLSSKEPLINFRGKWIMLERQLIEDLIITKSSKKLGFMEAIKFGLTGKIQLEDNGNEYDVVVEGDFNEMITNLQKIDSFEEIPCPRSFNGKLRHYQDVGLTWMGNMTKYNFGLCLADDMGLGKTIQIIAFLLYLKEKFPNNPGSVLIICPTSVLFNWHRELNKFAPDLEIVLHHGAKRVKDASKIPEFLKPHRIYLTSYGTIRNDINFLETINFSGVIIDESQNMKNYASKQTKAINRLKSQFRICLSGTPIENRLLELWSLFNFLNPGLLGSRKEFQEKYSLPIERFQNKDAIKNLQLIISPFILRRIKTDKKVINDLPKKNEIKLYLELNEKQIKLYQELVENTLRDIDQPSVDKKRKRGLILGLLVKLKQICNHPYQYLKIKLSQIKKEEELKEIISLSPKMERLLEMTEEVISNGEKVLIFTQFTQMGTILHKTLEFKHKSKVLYLHGGVPEKKRRVIVDEFQSEDKTSPSILILSLKAGGTGLNLTQGTTVIHFDRWWNPAVEDQATDRAYRIGQKSVVNVFKFIMHGTIEEKIDILLEEKRELANKIVLSTGESWISDLNTEKLKELLLLNN</sequence>
<feature type="domain" description="Helicase ATP-binding" evidence="2">
    <location>
        <begin position="592"/>
        <end position="757"/>
    </location>
</feature>
<comment type="caution">
    <text evidence="4">The sequence shown here is derived from an EMBL/GenBank/DDBJ whole genome shotgun (WGS) entry which is preliminary data.</text>
</comment>
<dbReference type="GO" id="GO:0016787">
    <property type="term" value="F:hydrolase activity"/>
    <property type="evidence" value="ECO:0007669"/>
    <property type="project" value="UniProtKB-KW"/>
</dbReference>
<dbReference type="InterPro" id="IPR014001">
    <property type="entry name" value="Helicase_ATP-bd"/>
</dbReference>
<dbReference type="AlphaFoldDB" id="A0A0F9VAF8"/>
<dbReference type="SMART" id="SM00490">
    <property type="entry name" value="HELICc"/>
    <property type="match status" value="1"/>
</dbReference>
<evidence type="ECO:0000256" key="1">
    <source>
        <dbReference type="ARBA" id="ARBA00022801"/>
    </source>
</evidence>
<dbReference type="InterPro" id="IPR022138">
    <property type="entry name" value="DUF3670"/>
</dbReference>
<evidence type="ECO:0000259" key="2">
    <source>
        <dbReference type="PROSITE" id="PS51192"/>
    </source>
</evidence>
<dbReference type="InterPro" id="IPR049730">
    <property type="entry name" value="SNF2/RAD54-like_C"/>
</dbReference>
<dbReference type="Gene3D" id="3.40.50.300">
    <property type="entry name" value="P-loop containing nucleotide triphosphate hydrolases"/>
    <property type="match status" value="1"/>
</dbReference>
<dbReference type="Pfam" id="PF00271">
    <property type="entry name" value="Helicase_C"/>
    <property type="match status" value="1"/>
</dbReference>
<dbReference type="Gene3D" id="3.40.50.10810">
    <property type="entry name" value="Tandem AAA-ATPase domain"/>
    <property type="match status" value="1"/>
</dbReference>
<gene>
    <name evidence="4" type="ORF">LCGC14_0508440</name>
</gene>
<dbReference type="Pfam" id="PF12419">
    <property type="entry name" value="DUF3670"/>
    <property type="match status" value="1"/>
</dbReference>
<dbReference type="PROSITE" id="PS51194">
    <property type="entry name" value="HELICASE_CTER"/>
    <property type="match status" value="1"/>
</dbReference>
<dbReference type="PROSITE" id="PS51192">
    <property type="entry name" value="HELICASE_ATP_BIND_1"/>
    <property type="match status" value="1"/>
</dbReference>
<evidence type="ECO:0000313" key="4">
    <source>
        <dbReference type="EMBL" id="KKN62783.1"/>
    </source>
</evidence>
<dbReference type="InterPro" id="IPR000330">
    <property type="entry name" value="SNF2_N"/>
</dbReference>
<dbReference type="InterPro" id="IPR027417">
    <property type="entry name" value="P-loop_NTPase"/>
</dbReference>
<protein>
    <submittedName>
        <fullName evidence="4">Uncharacterized protein</fullName>
    </submittedName>
</protein>
<dbReference type="CDD" id="cd18793">
    <property type="entry name" value="SF2_C_SNF"/>
    <property type="match status" value="1"/>
</dbReference>